<evidence type="ECO:0000313" key="2">
    <source>
        <dbReference type="Proteomes" id="UP000587760"/>
    </source>
</evidence>
<dbReference type="EMBL" id="JACHGJ010000001">
    <property type="protein sequence ID" value="MBB6478684.1"/>
    <property type="molecule type" value="Genomic_DNA"/>
</dbReference>
<dbReference type="RefSeq" id="WP_184742749.1">
    <property type="nucleotide sequence ID" value="NZ_JACHGJ010000001.1"/>
</dbReference>
<proteinExistence type="predicted"/>
<organism evidence="1 2">
    <name type="scientific">Spirochaeta isovalerica</name>
    <dbReference type="NCBI Taxonomy" id="150"/>
    <lineage>
        <taxon>Bacteria</taxon>
        <taxon>Pseudomonadati</taxon>
        <taxon>Spirochaetota</taxon>
        <taxon>Spirochaetia</taxon>
        <taxon>Spirochaetales</taxon>
        <taxon>Spirochaetaceae</taxon>
        <taxon>Spirochaeta</taxon>
    </lineage>
</organism>
<reference evidence="1 2" key="1">
    <citation type="submission" date="2020-08" db="EMBL/GenBank/DDBJ databases">
        <title>Genomic Encyclopedia of Type Strains, Phase IV (KMG-IV): sequencing the most valuable type-strain genomes for metagenomic binning, comparative biology and taxonomic classification.</title>
        <authorList>
            <person name="Goeker M."/>
        </authorList>
    </citation>
    <scope>NUCLEOTIDE SEQUENCE [LARGE SCALE GENOMIC DNA]</scope>
    <source>
        <strain evidence="1 2">DSM 2461</strain>
    </source>
</reference>
<protein>
    <submittedName>
        <fullName evidence="1">Tetratricopeptide (TPR) repeat protein</fullName>
    </submittedName>
</protein>
<dbReference type="AlphaFoldDB" id="A0A841R153"/>
<gene>
    <name evidence="1" type="ORF">HNR50_000317</name>
</gene>
<comment type="caution">
    <text evidence="1">The sequence shown here is derived from an EMBL/GenBank/DDBJ whole genome shotgun (WGS) entry which is preliminary data.</text>
</comment>
<name>A0A841R153_9SPIO</name>
<keyword evidence="2" id="KW-1185">Reference proteome</keyword>
<evidence type="ECO:0000313" key="1">
    <source>
        <dbReference type="EMBL" id="MBB6478684.1"/>
    </source>
</evidence>
<sequence>MKKQHLISFIMLAIVLFKVSSQELPRIEADPYYLAIAGHSTELSEDEFIHASVYASGSDNPEQYILQFKELIGTLNQALTSGLTEYEKGEAILKYLHDNLFTVYEEDQTEIDTVLRTGRYNCVSSAVIYLAAGRAAGLNLQGVRTTDHAFVSLISSGSIIDVETTNIWGFDPGQKKEFKDSFSGSTGYNYVPPGNYRLRQDISDRQMIGLILQNRIAGLQRRNNHRESVPLAIDRFVLTGSREAGKDMYDTFSNYASRLNGIGEYEKGIDFLLKVMDVWGSSEKPLAALEALVHNQLLSLVEKGLSEDALDYLDRIASGNYLSDESIRTNRAMIYDRKTVDLLNAGQDFPVIEDFLRKTYEEGYLSNSKWIEYTVYNYIKEAERLANNQGWLQAYLFVSEGPSEIRSNSKYRQLLNSCRNNYIVTVHNSFADYFNSGRYDEAEAVVREGLAIAPDDKTLTSDLQLIQRKNTH</sequence>
<dbReference type="Proteomes" id="UP000587760">
    <property type="component" value="Unassembled WGS sequence"/>
</dbReference>
<accession>A0A841R153</accession>